<evidence type="ECO:0000313" key="1">
    <source>
        <dbReference type="EMBL" id="EHK54370.1"/>
    </source>
</evidence>
<protein>
    <recommendedName>
        <fullName evidence="3">Ester cyclase</fullName>
    </recommendedName>
</protein>
<dbReference type="OrthoDB" id="8410224at2"/>
<proteinExistence type="predicted"/>
<accession>H0HY04</accession>
<organism evidence="1 2">
    <name type="scientific">Mesorhizobium alhagi CCNWXJ12-2</name>
    <dbReference type="NCBI Taxonomy" id="1107882"/>
    <lineage>
        <taxon>Bacteria</taxon>
        <taxon>Pseudomonadati</taxon>
        <taxon>Pseudomonadota</taxon>
        <taxon>Alphaproteobacteria</taxon>
        <taxon>Hyphomicrobiales</taxon>
        <taxon>Phyllobacteriaceae</taxon>
        <taxon>Allomesorhizobium</taxon>
    </lineage>
</organism>
<dbReference type="Proteomes" id="UP000003250">
    <property type="component" value="Unassembled WGS sequence"/>
</dbReference>
<keyword evidence="2" id="KW-1185">Reference proteome</keyword>
<sequence length="145" mass="15874">MGREQNVAIVERVFGGLWHGASKMEMLEELIAPDHVFHFHSPINPIPETGPKGYRQVLEGFAAAFPDNLATIEPVTVSEGDFIVNRWLFEGTHLGPLGKIPPTGKKVSIEGLDITRIAKGKVAETWVYADNLGMLMQLGVVTLPT</sequence>
<reference evidence="1 2" key="1">
    <citation type="journal article" date="2012" name="J. Bacteriol.">
        <title>Draft Genome Sequence of Mesorhizobium alhagi CCNWXJ12-2T, a Novel Salt-Resistant Species Isolated from the Desert of Northwestern China.</title>
        <authorList>
            <person name="Zhou M."/>
            <person name="Chen W."/>
            <person name="Chen H."/>
            <person name="Wei G."/>
        </authorList>
    </citation>
    <scope>NUCLEOTIDE SEQUENCE [LARGE SCALE GENOMIC DNA]</scope>
    <source>
        <strain evidence="1 2">CCNWXJ12-2</strain>
    </source>
</reference>
<dbReference type="SUPFAM" id="SSF54427">
    <property type="entry name" value="NTF2-like"/>
    <property type="match status" value="1"/>
</dbReference>
<evidence type="ECO:0008006" key="3">
    <source>
        <dbReference type="Google" id="ProtNLM"/>
    </source>
</evidence>
<dbReference type="InterPro" id="IPR032710">
    <property type="entry name" value="NTF2-like_dom_sf"/>
</dbReference>
<dbReference type="Gene3D" id="3.10.450.50">
    <property type="match status" value="1"/>
</dbReference>
<gene>
    <name evidence="1" type="ORF">MAXJ12_25413</name>
</gene>
<dbReference type="AlphaFoldDB" id="H0HY04"/>
<evidence type="ECO:0000313" key="2">
    <source>
        <dbReference type="Proteomes" id="UP000003250"/>
    </source>
</evidence>
<dbReference type="PATRIC" id="fig|1107882.3.peg.4930"/>
<dbReference type="PANTHER" id="PTHR38436:SF1">
    <property type="entry name" value="ESTER CYCLASE"/>
    <property type="match status" value="1"/>
</dbReference>
<dbReference type="InterPro" id="IPR009959">
    <property type="entry name" value="Cyclase_SnoaL-like"/>
</dbReference>
<dbReference type="EMBL" id="AHAM01000214">
    <property type="protein sequence ID" value="EHK54370.1"/>
    <property type="molecule type" value="Genomic_DNA"/>
</dbReference>
<dbReference type="RefSeq" id="WP_008838661.1">
    <property type="nucleotide sequence ID" value="NZ_AHAM01000214.1"/>
</dbReference>
<name>H0HY04_9HYPH</name>
<dbReference type="Pfam" id="PF07366">
    <property type="entry name" value="SnoaL"/>
    <property type="match status" value="1"/>
</dbReference>
<dbReference type="GO" id="GO:0030638">
    <property type="term" value="P:polyketide metabolic process"/>
    <property type="evidence" value="ECO:0007669"/>
    <property type="project" value="InterPro"/>
</dbReference>
<dbReference type="PANTHER" id="PTHR38436">
    <property type="entry name" value="POLYKETIDE CYCLASE SNOAL-LIKE DOMAIN"/>
    <property type="match status" value="1"/>
</dbReference>